<dbReference type="PIRSF" id="PIRSF037420">
    <property type="entry name" value="PQQ_syn_pqqE"/>
    <property type="match status" value="1"/>
</dbReference>
<dbReference type="Gene3D" id="3.20.20.70">
    <property type="entry name" value="Aldolase class I"/>
    <property type="match status" value="1"/>
</dbReference>
<keyword evidence="6" id="KW-0411">Iron-sulfur</keyword>
<gene>
    <name evidence="8" type="ORF">A2042_07165</name>
</gene>
<evidence type="ECO:0000256" key="1">
    <source>
        <dbReference type="ARBA" id="ARBA00001966"/>
    </source>
</evidence>
<keyword evidence="5" id="KW-0408">Iron</keyword>
<dbReference type="InterPro" id="IPR050377">
    <property type="entry name" value="Radical_SAM_PqqE_MftC-like"/>
</dbReference>
<proteinExistence type="predicted"/>
<dbReference type="GO" id="GO:0003824">
    <property type="term" value="F:catalytic activity"/>
    <property type="evidence" value="ECO:0007669"/>
    <property type="project" value="InterPro"/>
</dbReference>
<dbReference type="InterPro" id="IPR058240">
    <property type="entry name" value="rSAM_sf"/>
</dbReference>
<dbReference type="CDD" id="cd01335">
    <property type="entry name" value="Radical_SAM"/>
    <property type="match status" value="1"/>
</dbReference>
<keyword evidence="2" id="KW-0004">4Fe-4S</keyword>
<comment type="cofactor">
    <cofactor evidence="1">
        <name>[4Fe-4S] cluster</name>
        <dbReference type="ChEBI" id="CHEBI:49883"/>
    </cofactor>
</comment>
<dbReference type="EMBL" id="MGDB01000136">
    <property type="protein sequence ID" value="OGL38794.1"/>
    <property type="molecule type" value="Genomic_DNA"/>
</dbReference>
<dbReference type="SFLD" id="SFLDG01386">
    <property type="entry name" value="main_SPASM_domain-containing"/>
    <property type="match status" value="1"/>
</dbReference>
<sequence length="361" mass="42165">MAIKLATGKEFFKDIINRAKQGRNPFSIMFELTYKCNFRCPHCYLSGTPEESRELNKNQIFSILDQLKDLQVYHIGFTGGEALLREDIFDILDYTNRCGFRFTLLTNGYLIDEKVADRLKKNNVNKITITFNSITPQGFSRITQVEDSFQKVKGAIEILRRKDIQVKIRSTSMKLNSDELVKISQYARSLNIPYSIDEEVLPSRNGCDIWASKYSLTNKELYEIKKTVYPEMFRNEWEKEQVKSKRKIDRMFNCGVGMTFFSITPYGKMNFCNEINYPGYDILAEGVSVCWEKLKKEIDNFNNIEDFICRECELLKYCDWCPGRSYIETGTFNNCSEYFKNMAIEKKTQMSTAEDTDKHAD</sequence>
<evidence type="ECO:0000313" key="9">
    <source>
        <dbReference type="Proteomes" id="UP000178526"/>
    </source>
</evidence>
<evidence type="ECO:0000259" key="7">
    <source>
        <dbReference type="PROSITE" id="PS51918"/>
    </source>
</evidence>
<protein>
    <recommendedName>
        <fullName evidence="7">Radical SAM core domain-containing protein</fullName>
    </recommendedName>
</protein>
<dbReference type="InterPro" id="IPR017200">
    <property type="entry name" value="PqqE-like"/>
</dbReference>
<dbReference type="SFLD" id="SFLDS00029">
    <property type="entry name" value="Radical_SAM"/>
    <property type="match status" value="1"/>
</dbReference>
<accession>A0A1F7RCV6</accession>
<organism evidence="8 9">
    <name type="scientific">Candidatus Schekmanbacteria bacterium GWA2_38_11</name>
    <dbReference type="NCBI Taxonomy" id="1817876"/>
    <lineage>
        <taxon>Bacteria</taxon>
        <taxon>Candidatus Schekmaniibacteriota</taxon>
    </lineage>
</organism>
<name>A0A1F7RCV6_9BACT</name>
<keyword evidence="3" id="KW-0949">S-adenosyl-L-methionine</keyword>
<dbReference type="PANTHER" id="PTHR11228:SF7">
    <property type="entry name" value="PQQA PEPTIDE CYCLASE"/>
    <property type="match status" value="1"/>
</dbReference>
<evidence type="ECO:0000256" key="5">
    <source>
        <dbReference type="ARBA" id="ARBA00023004"/>
    </source>
</evidence>
<keyword evidence="4" id="KW-0479">Metal-binding</keyword>
<dbReference type="PANTHER" id="PTHR11228">
    <property type="entry name" value="RADICAL SAM DOMAIN PROTEIN"/>
    <property type="match status" value="1"/>
</dbReference>
<dbReference type="Proteomes" id="UP000178526">
    <property type="component" value="Unassembled WGS sequence"/>
</dbReference>
<dbReference type="PROSITE" id="PS51918">
    <property type="entry name" value="RADICAL_SAM"/>
    <property type="match status" value="1"/>
</dbReference>
<dbReference type="GO" id="GO:0051539">
    <property type="term" value="F:4 iron, 4 sulfur cluster binding"/>
    <property type="evidence" value="ECO:0007669"/>
    <property type="project" value="UniProtKB-KW"/>
</dbReference>
<evidence type="ECO:0000256" key="6">
    <source>
        <dbReference type="ARBA" id="ARBA00023014"/>
    </source>
</evidence>
<evidence type="ECO:0000256" key="3">
    <source>
        <dbReference type="ARBA" id="ARBA00022691"/>
    </source>
</evidence>
<dbReference type="AlphaFoldDB" id="A0A1F7RCV6"/>
<evidence type="ECO:0000256" key="2">
    <source>
        <dbReference type="ARBA" id="ARBA00022485"/>
    </source>
</evidence>
<dbReference type="SUPFAM" id="SSF102114">
    <property type="entry name" value="Radical SAM enzymes"/>
    <property type="match status" value="1"/>
</dbReference>
<evidence type="ECO:0000313" key="8">
    <source>
        <dbReference type="EMBL" id="OGL38794.1"/>
    </source>
</evidence>
<evidence type="ECO:0000256" key="4">
    <source>
        <dbReference type="ARBA" id="ARBA00022723"/>
    </source>
</evidence>
<comment type="caution">
    <text evidence="8">The sequence shown here is derived from an EMBL/GenBank/DDBJ whole genome shotgun (WGS) entry which is preliminary data.</text>
</comment>
<feature type="domain" description="Radical SAM core" evidence="7">
    <location>
        <begin position="20"/>
        <end position="239"/>
    </location>
</feature>
<dbReference type="InterPro" id="IPR013785">
    <property type="entry name" value="Aldolase_TIM"/>
</dbReference>
<dbReference type="SFLD" id="SFLDG01067">
    <property type="entry name" value="SPASM/twitch_domain_containing"/>
    <property type="match status" value="1"/>
</dbReference>
<dbReference type="GO" id="GO:0046872">
    <property type="term" value="F:metal ion binding"/>
    <property type="evidence" value="ECO:0007669"/>
    <property type="project" value="UniProtKB-KW"/>
</dbReference>
<reference evidence="8 9" key="1">
    <citation type="journal article" date="2016" name="Nat. Commun.">
        <title>Thousands of microbial genomes shed light on interconnected biogeochemical processes in an aquifer system.</title>
        <authorList>
            <person name="Anantharaman K."/>
            <person name="Brown C.T."/>
            <person name="Hug L.A."/>
            <person name="Sharon I."/>
            <person name="Castelle C.J."/>
            <person name="Probst A.J."/>
            <person name="Thomas B.C."/>
            <person name="Singh A."/>
            <person name="Wilkins M.J."/>
            <person name="Karaoz U."/>
            <person name="Brodie E.L."/>
            <person name="Williams K.H."/>
            <person name="Hubbard S.S."/>
            <person name="Banfield J.F."/>
        </authorList>
    </citation>
    <scope>NUCLEOTIDE SEQUENCE [LARGE SCALE GENOMIC DNA]</scope>
</reference>
<dbReference type="InterPro" id="IPR007197">
    <property type="entry name" value="rSAM"/>
</dbReference>
<dbReference type="Pfam" id="PF04055">
    <property type="entry name" value="Radical_SAM"/>
    <property type="match status" value="1"/>
</dbReference>